<name>A0A9X2K0H9_9ACTN</name>
<dbReference type="AlphaFoldDB" id="A0A9X2K0H9"/>
<feature type="compositionally biased region" description="Basic and acidic residues" evidence="1">
    <location>
        <begin position="14"/>
        <end position="37"/>
    </location>
</feature>
<protein>
    <submittedName>
        <fullName evidence="2">Uncharacterized protein</fullName>
    </submittedName>
</protein>
<dbReference type="EMBL" id="JAMZEB010000002">
    <property type="protein sequence ID" value="MCP2355254.1"/>
    <property type="molecule type" value="Genomic_DNA"/>
</dbReference>
<evidence type="ECO:0000313" key="3">
    <source>
        <dbReference type="Proteomes" id="UP001139648"/>
    </source>
</evidence>
<dbReference type="Proteomes" id="UP001139648">
    <property type="component" value="Unassembled WGS sequence"/>
</dbReference>
<evidence type="ECO:0000256" key="1">
    <source>
        <dbReference type="SAM" id="MobiDB-lite"/>
    </source>
</evidence>
<comment type="caution">
    <text evidence="2">The sequence shown here is derived from an EMBL/GenBank/DDBJ whole genome shotgun (WGS) entry which is preliminary data.</text>
</comment>
<proteinExistence type="predicted"/>
<gene>
    <name evidence="2" type="ORF">HD597_002274</name>
</gene>
<accession>A0A9X2K0H9</accession>
<reference evidence="2" key="1">
    <citation type="submission" date="2022-06" db="EMBL/GenBank/DDBJ databases">
        <title>Sequencing the genomes of 1000 actinobacteria strains.</title>
        <authorList>
            <person name="Klenk H.-P."/>
        </authorList>
    </citation>
    <scope>NUCLEOTIDE SEQUENCE</scope>
    <source>
        <strain evidence="2">DSM 46694</strain>
    </source>
</reference>
<sequence length="37" mass="4092">MCGPGGRTRFKGTRRYEGGVKMRGDTPGHRPQAMRDA</sequence>
<feature type="region of interest" description="Disordered" evidence="1">
    <location>
        <begin position="1"/>
        <end position="37"/>
    </location>
</feature>
<keyword evidence="3" id="KW-1185">Reference proteome</keyword>
<organism evidence="2 3">
    <name type="scientific">Nonomuraea thailandensis</name>
    <dbReference type="NCBI Taxonomy" id="1188745"/>
    <lineage>
        <taxon>Bacteria</taxon>
        <taxon>Bacillati</taxon>
        <taxon>Actinomycetota</taxon>
        <taxon>Actinomycetes</taxon>
        <taxon>Streptosporangiales</taxon>
        <taxon>Streptosporangiaceae</taxon>
        <taxon>Nonomuraea</taxon>
    </lineage>
</organism>
<evidence type="ECO:0000313" key="2">
    <source>
        <dbReference type="EMBL" id="MCP2355254.1"/>
    </source>
</evidence>